<dbReference type="SMART" id="SM01252">
    <property type="entry name" value="KilA-N"/>
    <property type="match status" value="1"/>
</dbReference>
<dbReference type="InterPro" id="IPR017880">
    <property type="entry name" value="KilA_N"/>
</dbReference>
<name>A0A743PGH8_SALER</name>
<reference evidence="2" key="2">
    <citation type="submission" date="2020-02" db="EMBL/GenBank/DDBJ databases">
        <authorList>
            <consortium name="NCBI Pathogen Detection Project"/>
        </authorList>
    </citation>
    <scope>NUCLEOTIDE SEQUENCE</scope>
    <source>
        <strain evidence="2">MA.CK_00/00001968</strain>
    </source>
</reference>
<dbReference type="AlphaFoldDB" id="A0A743PGH8"/>
<dbReference type="PROSITE" id="PS51301">
    <property type="entry name" value="KILA_N"/>
    <property type="match status" value="1"/>
</dbReference>
<sequence>MNQLLVIDGVSVRRDQEGRYCLNDLHRAAGGEKRHQPSNWSSLAQTHELIVEILSAPDITGAAPLVTVAGGNNQGTFVCKDLVYSYAMWISPAFHLKVIRTFDAAVNQYQNPASLVATDKIQAGVILLESAARMLNLSNSSKLGAYQKLQKVAGLPDLMPSYAIDAPAGAPDGSSRPTFAISALLKQHGIRMTANQAYHQLAKLGIVEQKHRESRSGINGIKKFWSVTPKGGSYGKNITSPVNPRETQPHFFESRFPDLLKLLETAH</sequence>
<dbReference type="Pfam" id="PF04383">
    <property type="entry name" value="KilA-N"/>
    <property type="match status" value="1"/>
</dbReference>
<dbReference type="EMBL" id="DAAUQX010000128">
    <property type="protein sequence ID" value="HAF2131325.1"/>
    <property type="molecule type" value="Genomic_DNA"/>
</dbReference>
<proteinExistence type="predicted"/>
<reference evidence="2" key="1">
    <citation type="journal article" date="2018" name="Genome Biol.">
        <title>SKESA: strategic k-mer extension for scrupulous assemblies.</title>
        <authorList>
            <person name="Souvorov A."/>
            <person name="Agarwala R."/>
            <person name="Lipman D.J."/>
        </authorList>
    </citation>
    <scope>NUCLEOTIDE SEQUENCE</scope>
    <source>
        <strain evidence="2">MA.CK_00/00001968</strain>
    </source>
</reference>
<gene>
    <name evidence="2" type="ORF">G9F27_005693</name>
</gene>
<evidence type="ECO:0000259" key="1">
    <source>
        <dbReference type="PROSITE" id="PS51301"/>
    </source>
</evidence>
<accession>A0A743PGH8</accession>
<organism evidence="2">
    <name type="scientific">Salmonella enterica</name>
    <name type="common">Salmonella choleraesuis</name>
    <dbReference type="NCBI Taxonomy" id="28901"/>
    <lineage>
        <taxon>Bacteria</taxon>
        <taxon>Pseudomonadati</taxon>
        <taxon>Pseudomonadota</taxon>
        <taxon>Gammaproteobacteria</taxon>
        <taxon>Enterobacterales</taxon>
        <taxon>Enterobacteriaceae</taxon>
        <taxon>Salmonella</taxon>
    </lineage>
</organism>
<protein>
    <submittedName>
        <fullName evidence="2">KilA-N domain-containing protein</fullName>
    </submittedName>
</protein>
<comment type="caution">
    <text evidence="2">The sequence shown here is derived from an EMBL/GenBank/DDBJ whole genome shotgun (WGS) entry which is preliminary data.</text>
</comment>
<feature type="domain" description="KilA-N" evidence="1">
    <location>
        <begin position="1"/>
        <end position="105"/>
    </location>
</feature>
<evidence type="ECO:0000313" key="2">
    <source>
        <dbReference type="EMBL" id="HAF2131325.1"/>
    </source>
</evidence>
<dbReference type="InterPro" id="IPR018004">
    <property type="entry name" value="KilA/APSES_HTH"/>
</dbReference>